<keyword evidence="4" id="KW-0238">DNA-binding</keyword>
<evidence type="ECO:0000313" key="10">
    <source>
        <dbReference type="Proteomes" id="UP001156398"/>
    </source>
</evidence>
<evidence type="ECO:0000256" key="5">
    <source>
        <dbReference type="ARBA" id="ARBA00023163"/>
    </source>
</evidence>
<dbReference type="Pfam" id="PF08281">
    <property type="entry name" value="Sigma70_r4_2"/>
    <property type="match status" value="1"/>
</dbReference>
<feature type="domain" description="RNA polymerase sigma-70 region 2" evidence="7">
    <location>
        <begin position="53"/>
        <end position="111"/>
    </location>
</feature>
<proteinExistence type="inferred from homology"/>
<accession>A0ABT6W926</accession>
<keyword evidence="2" id="KW-0805">Transcription regulation</keyword>
<dbReference type="SUPFAM" id="SSF88659">
    <property type="entry name" value="Sigma3 and sigma4 domains of RNA polymerase sigma factors"/>
    <property type="match status" value="1"/>
</dbReference>
<dbReference type="PANTHER" id="PTHR43133:SF50">
    <property type="entry name" value="ECF RNA POLYMERASE SIGMA FACTOR SIGM"/>
    <property type="match status" value="1"/>
</dbReference>
<evidence type="ECO:0000256" key="1">
    <source>
        <dbReference type="ARBA" id="ARBA00010641"/>
    </source>
</evidence>
<dbReference type="PANTHER" id="PTHR43133">
    <property type="entry name" value="RNA POLYMERASE ECF-TYPE SIGMA FACTO"/>
    <property type="match status" value="1"/>
</dbReference>
<evidence type="ECO:0000313" key="9">
    <source>
        <dbReference type="EMBL" id="MDI5967261.1"/>
    </source>
</evidence>
<gene>
    <name evidence="9" type="ORF">POF43_031825</name>
</gene>
<comment type="caution">
    <text evidence="9">The sequence shown here is derived from an EMBL/GenBank/DDBJ whole genome shotgun (WGS) entry which is preliminary data.</text>
</comment>
<dbReference type="CDD" id="cd06171">
    <property type="entry name" value="Sigma70_r4"/>
    <property type="match status" value="1"/>
</dbReference>
<evidence type="ECO:0000256" key="4">
    <source>
        <dbReference type="ARBA" id="ARBA00023125"/>
    </source>
</evidence>
<dbReference type="InterPro" id="IPR013325">
    <property type="entry name" value="RNA_pol_sigma_r2"/>
</dbReference>
<dbReference type="EMBL" id="JAAGKO020000079">
    <property type="protein sequence ID" value="MDI5967261.1"/>
    <property type="molecule type" value="Genomic_DNA"/>
</dbReference>
<reference evidence="9 10" key="1">
    <citation type="submission" date="2023-05" db="EMBL/GenBank/DDBJ databases">
        <title>Streptantibioticus silvisoli sp. nov., acidotolerant actinomycetes 1 from pine litter.</title>
        <authorList>
            <person name="Swiecimska M."/>
            <person name="Golinska P."/>
            <person name="Sangal V."/>
            <person name="Wachnowicz B."/>
            <person name="Goodfellow M."/>
        </authorList>
    </citation>
    <scope>NUCLEOTIDE SEQUENCE [LARGE SCALE GENOMIC DNA]</scope>
    <source>
        <strain evidence="9 10">SL54</strain>
    </source>
</reference>
<feature type="domain" description="RNA polymerase sigma factor 70 region 4 type 2" evidence="8">
    <location>
        <begin position="136"/>
        <end position="187"/>
    </location>
</feature>
<keyword evidence="10" id="KW-1185">Reference proteome</keyword>
<keyword evidence="3" id="KW-0731">Sigma factor</keyword>
<dbReference type="Gene3D" id="1.10.10.10">
    <property type="entry name" value="Winged helix-like DNA-binding domain superfamily/Winged helix DNA-binding domain"/>
    <property type="match status" value="1"/>
</dbReference>
<keyword evidence="5" id="KW-0804">Transcription</keyword>
<dbReference type="SUPFAM" id="SSF88946">
    <property type="entry name" value="Sigma2 domain of RNA polymerase sigma factors"/>
    <property type="match status" value="1"/>
</dbReference>
<evidence type="ECO:0000256" key="6">
    <source>
        <dbReference type="SAM" id="MobiDB-lite"/>
    </source>
</evidence>
<organism evidence="9 10">
    <name type="scientific">Streptantibioticus silvisoli</name>
    <dbReference type="NCBI Taxonomy" id="2705255"/>
    <lineage>
        <taxon>Bacteria</taxon>
        <taxon>Bacillati</taxon>
        <taxon>Actinomycetota</taxon>
        <taxon>Actinomycetes</taxon>
        <taxon>Kitasatosporales</taxon>
        <taxon>Streptomycetaceae</taxon>
        <taxon>Streptantibioticus</taxon>
    </lineage>
</organism>
<dbReference type="InterPro" id="IPR013324">
    <property type="entry name" value="RNA_pol_sigma_r3/r4-like"/>
</dbReference>
<evidence type="ECO:0000256" key="2">
    <source>
        <dbReference type="ARBA" id="ARBA00023015"/>
    </source>
</evidence>
<evidence type="ECO:0000259" key="7">
    <source>
        <dbReference type="Pfam" id="PF04542"/>
    </source>
</evidence>
<dbReference type="Proteomes" id="UP001156398">
    <property type="component" value="Unassembled WGS sequence"/>
</dbReference>
<dbReference type="InterPro" id="IPR039425">
    <property type="entry name" value="RNA_pol_sigma-70-like"/>
</dbReference>
<dbReference type="InterPro" id="IPR036388">
    <property type="entry name" value="WH-like_DNA-bd_sf"/>
</dbReference>
<protein>
    <submittedName>
        <fullName evidence="9">SigE family RNA polymerase sigma factor</fullName>
    </submittedName>
</protein>
<dbReference type="NCBIfam" id="TIGR02937">
    <property type="entry name" value="sigma70-ECF"/>
    <property type="match status" value="1"/>
</dbReference>
<sequence length="205" mass="22710">MSTAPRSRTGAVSAAPVLSPHPHERQGLTFVHTGNDRDDDADFTEFTTARWSQLVRTAYMLTGDFHEAEDLVQTTLIKLHAQWRRVRRETADQYVRRALVNNNRSRHRKRRVVHLLTPFLPDVPQAPPPAYDGDAALFDALATLPPRQRAVVVLRYWEDLSAEEVARTLGCTVGTVKSTASRALAKLRSHPAVAAGALTTSGDPV</sequence>
<dbReference type="NCBIfam" id="TIGR02983">
    <property type="entry name" value="SigE-fam_strep"/>
    <property type="match status" value="1"/>
</dbReference>
<feature type="region of interest" description="Disordered" evidence="6">
    <location>
        <begin position="1"/>
        <end position="26"/>
    </location>
</feature>
<dbReference type="InterPro" id="IPR014284">
    <property type="entry name" value="RNA_pol_sigma-70_dom"/>
</dbReference>
<dbReference type="RefSeq" id="WP_271325748.1">
    <property type="nucleotide sequence ID" value="NZ_JAAGKO020000079.1"/>
</dbReference>
<dbReference type="InterPro" id="IPR007627">
    <property type="entry name" value="RNA_pol_sigma70_r2"/>
</dbReference>
<comment type="similarity">
    <text evidence="1">Belongs to the sigma-70 factor family. ECF subfamily.</text>
</comment>
<dbReference type="Gene3D" id="1.10.1740.10">
    <property type="match status" value="1"/>
</dbReference>
<dbReference type="InterPro" id="IPR013249">
    <property type="entry name" value="RNA_pol_sigma70_r4_t2"/>
</dbReference>
<evidence type="ECO:0000259" key="8">
    <source>
        <dbReference type="Pfam" id="PF08281"/>
    </source>
</evidence>
<evidence type="ECO:0000256" key="3">
    <source>
        <dbReference type="ARBA" id="ARBA00023082"/>
    </source>
</evidence>
<dbReference type="Pfam" id="PF04542">
    <property type="entry name" value="Sigma70_r2"/>
    <property type="match status" value="1"/>
</dbReference>
<dbReference type="InterPro" id="IPR014325">
    <property type="entry name" value="RNA_pol_sigma-E_actinobac"/>
</dbReference>
<name>A0ABT6W926_9ACTN</name>